<comment type="caution">
    <text evidence="1">The sequence shown here is derived from an EMBL/GenBank/DDBJ whole genome shotgun (WGS) entry which is preliminary data.</text>
</comment>
<accession>A0ABV2LTR5</accession>
<proteinExistence type="predicted"/>
<dbReference type="EC" id="3.1.31.1" evidence="1"/>
<evidence type="ECO:0000313" key="1">
    <source>
        <dbReference type="EMBL" id="MET3731946.1"/>
    </source>
</evidence>
<organism evidence="1 2">
    <name type="scientific">Moheibacter stercoris</name>
    <dbReference type="NCBI Taxonomy" id="1628251"/>
    <lineage>
        <taxon>Bacteria</taxon>
        <taxon>Pseudomonadati</taxon>
        <taxon>Bacteroidota</taxon>
        <taxon>Flavobacteriia</taxon>
        <taxon>Flavobacteriales</taxon>
        <taxon>Weeksellaceae</taxon>
        <taxon>Moheibacter</taxon>
    </lineage>
</organism>
<keyword evidence="1" id="KW-0378">Hydrolase</keyword>
<protein>
    <submittedName>
        <fullName evidence="1">Micrococcal nuclease</fullName>
        <ecNumber evidence="1">3.1.31.1</ecNumber>
    </submittedName>
</protein>
<gene>
    <name evidence="1" type="ORF">ABID46_001528</name>
</gene>
<dbReference type="Proteomes" id="UP001549146">
    <property type="component" value="Unassembled WGS sequence"/>
</dbReference>
<dbReference type="GO" id="GO:1990599">
    <property type="term" value="F:3' overhang single-stranded DNA endodeoxyribonuclease activity"/>
    <property type="evidence" value="ECO:0007669"/>
    <property type="project" value="UniProtKB-EC"/>
</dbReference>
<sequence length="119" mass="13458">MMRLLFFFVLVSSISFGQKLISLDQIPDYMGKNVKICDKIYGSYLTKGNSPVTLLNVGEDFPDNPITFVVYAKDRKNFSYDPAEFLVGKTVCAKGKLVEFKGKPQIVLNSEKDVEIQTY</sequence>
<keyword evidence="2" id="KW-1185">Reference proteome</keyword>
<reference evidence="1 2" key="1">
    <citation type="submission" date="2024-06" db="EMBL/GenBank/DDBJ databases">
        <title>Genomic Encyclopedia of Type Strains, Phase IV (KMG-IV): sequencing the most valuable type-strain genomes for metagenomic binning, comparative biology and taxonomic classification.</title>
        <authorList>
            <person name="Goeker M."/>
        </authorList>
    </citation>
    <scope>NUCLEOTIDE SEQUENCE [LARGE SCALE GENOMIC DNA]</scope>
    <source>
        <strain evidence="1 2">DSM 29388</strain>
    </source>
</reference>
<dbReference type="RefSeq" id="WP_354508687.1">
    <property type="nucleotide sequence ID" value="NZ_JBEPMO010000007.1"/>
</dbReference>
<name>A0ABV2LTR5_9FLAO</name>
<dbReference type="EMBL" id="JBEPMO010000007">
    <property type="protein sequence ID" value="MET3731946.1"/>
    <property type="molecule type" value="Genomic_DNA"/>
</dbReference>
<evidence type="ECO:0000313" key="2">
    <source>
        <dbReference type="Proteomes" id="UP001549146"/>
    </source>
</evidence>